<comment type="caution">
    <text evidence="2">The sequence shown here is derived from an EMBL/GenBank/DDBJ whole genome shotgun (WGS) entry which is preliminary data.</text>
</comment>
<gene>
    <name evidence="2" type="ORF">S03H2_32287</name>
</gene>
<name>X1GA65_9ZZZZ</name>
<dbReference type="Pfam" id="PF20720">
    <property type="entry name" value="nSTAND3"/>
    <property type="match status" value="1"/>
</dbReference>
<evidence type="ECO:0000313" key="2">
    <source>
        <dbReference type="EMBL" id="GAH54806.1"/>
    </source>
</evidence>
<feature type="domain" description="Novel STAND NTPase 3" evidence="1">
    <location>
        <begin position="1"/>
        <end position="44"/>
    </location>
</feature>
<feature type="non-terminal residue" evidence="2">
    <location>
        <position position="1"/>
    </location>
</feature>
<organism evidence="2">
    <name type="scientific">marine sediment metagenome</name>
    <dbReference type="NCBI Taxonomy" id="412755"/>
    <lineage>
        <taxon>unclassified sequences</taxon>
        <taxon>metagenomes</taxon>
        <taxon>ecological metagenomes</taxon>
    </lineage>
</organism>
<sequence length="288" mass="34371">EYILNQAKYKYEIFADSKLELAKCIIDLEKYSKLVRAEILYNHLFYSNLSPGHIHALLIDKSYLKIINHPNYSPRIIQIMTDKGKIDKISEREFSEFFIRNLDTPSNIWGHSFENQISKPSKYLLYTMLVSDDQIFEEDLEKSFWMFYRNESSKFNFEINQEDFINSVKELENTFIKISKVQRGRSYGLANRNKTTNIIEFQNPSIRDFLINKVKNNLNLLSSLIDSVVRLNQLFNVYRIYSKDKPFNTMLNNDLVSKLIDNIIQKFDDLERIKMHRYYEGTSKYYCE</sequence>
<accession>X1GA65</accession>
<evidence type="ECO:0000259" key="1">
    <source>
        <dbReference type="Pfam" id="PF20720"/>
    </source>
</evidence>
<dbReference type="InterPro" id="IPR049050">
    <property type="entry name" value="nSTAND3"/>
</dbReference>
<protein>
    <recommendedName>
        <fullName evidence="1">Novel STAND NTPase 3 domain-containing protein</fullName>
    </recommendedName>
</protein>
<reference evidence="2" key="1">
    <citation type="journal article" date="2014" name="Front. Microbiol.">
        <title>High frequency of phylogenetically diverse reductive dehalogenase-homologous genes in deep subseafloor sedimentary metagenomes.</title>
        <authorList>
            <person name="Kawai M."/>
            <person name="Futagami T."/>
            <person name="Toyoda A."/>
            <person name="Takaki Y."/>
            <person name="Nishi S."/>
            <person name="Hori S."/>
            <person name="Arai W."/>
            <person name="Tsubouchi T."/>
            <person name="Morono Y."/>
            <person name="Uchiyama I."/>
            <person name="Ito T."/>
            <person name="Fujiyama A."/>
            <person name="Inagaki F."/>
            <person name="Takami H."/>
        </authorList>
    </citation>
    <scope>NUCLEOTIDE SEQUENCE</scope>
    <source>
        <strain evidence="2">Expedition CK06-06</strain>
    </source>
</reference>
<feature type="non-terminal residue" evidence="2">
    <location>
        <position position="288"/>
    </location>
</feature>
<proteinExistence type="predicted"/>
<dbReference type="EMBL" id="BARU01019617">
    <property type="protein sequence ID" value="GAH54806.1"/>
    <property type="molecule type" value="Genomic_DNA"/>
</dbReference>
<dbReference type="AlphaFoldDB" id="X1GA65"/>